<evidence type="ECO:0000256" key="1">
    <source>
        <dbReference type="SAM" id="MobiDB-lite"/>
    </source>
</evidence>
<dbReference type="EMBL" id="BT034576">
    <property type="protein sequence ID" value="ACF79581.1"/>
    <property type="molecule type" value="mRNA"/>
</dbReference>
<reference evidence="2" key="1">
    <citation type="journal article" date="2009" name="PLoS Genet.">
        <title>Sequencing, mapping, and analysis of 27,455 maize full-length cDNAs.</title>
        <authorList>
            <person name="Soderlund C."/>
            <person name="Descour A."/>
            <person name="Kudrna D."/>
            <person name="Bomhoff M."/>
            <person name="Boyd L."/>
            <person name="Currie J."/>
            <person name="Angelova A."/>
            <person name="Collura K."/>
            <person name="Wissotski M."/>
            <person name="Ashley E."/>
            <person name="Morrow D."/>
            <person name="Fernandes J."/>
            <person name="Walbot V."/>
            <person name="Yu Y."/>
        </authorList>
    </citation>
    <scope>NUCLEOTIDE SEQUENCE</scope>
    <source>
        <strain evidence="2">B73</strain>
    </source>
</reference>
<dbReference type="ExpressionAtlas" id="B4FBT8">
    <property type="expression patterns" value="baseline and differential"/>
</dbReference>
<accession>B4FBT8</accession>
<organism evidence="2">
    <name type="scientific">Zea mays</name>
    <name type="common">Maize</name>
    <dbReference type="NCBI Taxonomy" id="4577"/>
    <lineage>
        <taxon>Eukaryota</taxon>
        <taxon>Viridiplantae</taxon>
        <taxon>Streptophyta</taxon>
        <taxon>Embryophyta</taxon>
        <taxon>Tracheophyta</taxon>
        <taxon>Spermatophyta</taxon>
        <taxon>Magnoliopsida</taxon>
        <taxon>Liliopsida</taxon>
        <taxon>Poales</taxon>
        <taxon>Poaceae</taxon>
        <taxon>PACMAD clade</taxon>
        <taxon>Panicoideae</taxon>
        <taxon>Andropogonodae</taxon>
        <taxon>Andropogoneae</taxon>
        <taxon>Tripsacinae</taxon>
        <taxon>Zea</taxon>
    </lineage>
</organism>
<feature type="compositionally biased region" description="Polar residues" evidence="1">
    <location>
        <begin position="1"/>
        <end position="34"/>
    </location>
</feature>
<evidence type="ECO:0000313" key="2">
    <source>
        <dbReference type="EMBL" id="ACF79581.1"/>
    </source>
</evidence>
<sequence>MRLDQQVTDQASHGDNTTDSVTADSVISPQTSDDVSLIMSEVGAEESREQSPLVDDLNGSELY</sequence>
<dbReference type="AlphaFoldDB" id="B4FBT8"/>
<feature type="region of interest" description="Disordered" evidence="1">
    <location>
        <begin position="1"/>
        <end position="63"/>
    </location>
</feature>
<name>B4FBT8_MAIZE</name>
<proteinExistence type="evidence at transcript level"/>
<protein>
    <submittedName>
        <fullName evidence="2">Uncharacterized protein</fullName>
    </submittedName>
</protein>